<dbReference type="CDD" id="cd03062">
    <property type="entry name" value="TRX_Fd_Sucrase"/>
    <property type="match status" value="1"/>
</dbReference>
<proteinExistence type="inferred from homology"/>
<reference evidence="3 4" key="1">
    <citation type="journal article" date="2011" name="Proc. Natl. Acad. Sci. U.S.A.">
        <title>Comparative genomics of xylose-fermenting fungi for enhanced biofuel production.</title>
        <authorList>
            <person name="Wohlbach D.J."/>
            <person name="Kuo A."/>
            <person name="Sato T.K."/>
            <person name="Potts K.M."/>
            <person name="Salamov A.A."/>
            <person name="LaButti K.M."/>
            <person name="Sun H."/>
            <person name="Clum A."/>
            <person name="Pangilinan J.L."/>
            <person name="Lindquist E.A."/>
            <person name="Lucas S."/>
            <person name="Lapidus A."/>
            <person name="Jin M."/>
            <person name="Gunawan C."/>
            <person name="Balan V."/>
            <person name="Dale B.E."/>
            <person name="Jeffries T.W."/>
            <person name="Zinkel R."/>
            <person name="Barry K.W."/>
            <person name="Grigoriev I.V."/>
            <person name="Gasch A.P."/>
        </authorList>
    </citation>
    <scope>NUCLEOTIDE SEQUENCE [LARGE SCALE GENOMIC DNA]</scope>
    <source>
        <strain evidence="4">NRRL Y-27907 / 11-Y1</strain>
    </source>
</reference>
<dbReference type="HOGENOM" id="CLU_044499_1_0_1"/>
<dbReference type="InterPro" id="IPR036249">
    <property type="entry name" value="Thioredoxin-like_sf"/>
</dbReference>
<evidence type="ECO:0000256" key="1">
    <source>
        <dbReference type="ARBA" id="ARBA00038208"/>
    </source>
</evidence>
<dbReference type="RefSeq" id="XP_007373432.1">
    <property type="nucleotide sequence ID" value="XM_007373370.1"/>
</dbReference>
<dbReference type="InParanoid" id="G3AJ91"/>
<dbReference type="AlphaFoldDB" id="G3AJ91"/>
<evidence type="ECO:0000313" key="4">
    <source>
        <dbReference type="Proteomes" id="UP000000709"/>
    </source>
</evidence>
<dbReference type="Pfam" id="PF06999">
    <property type="entry name" value="Suc_Fer-like"/>
    <property type="match status" value="1"/>
</dbReference>
<evidence type="ECO:0000256" key="2">
    <source>
        <dbReference type="ARBA" id="ARBA00040895"/>
    </source>
</evidence>
<dbReference type="eggNOG" id="ENOG502QS3W">
    <property type="taxonomic scope" value="Eukaryota"/>
</dbReference>
<evidence type="ECO:0000313" key="3">
    <source>
        <dbReference type="EMBL" id="EGW33848.1"/>
    </source>
</evidence>
<dbReference type="InterPro" id="IPR009737">
    <property type="entry name" value="Aim32/Apd1-like"/>
</dbReference>
<gene>
    <name evidence="3" type="ORF">SPAPADRAFT_147985</name>
</gene>
<dbReference type="OMA" id="IWYGRVF"/>
<name>G3AJ91_SPAPN</name>
<dbReference type="GeneID" id="18870769"/>
<keyword evidence="4" id="KW-1185">Reference proteome</keyword>
<dbReference type="SUPFAM" id="SSF52833">
    <property type="entry name" value="Thioredoxin-like"/>
    <property type="match status" value="1"/>
</dbReference>
<dbReference type="OrthoDB" id="10253744at2759"/>
<protein>
    <recommendedName>
        <fullName evidence="2">Altered inheritance of mitochondria protein 32</fullName>
    </recommendedName>
</protein>
<dbReference type="FunCoup" id="G3AJ91">
    <property type="interactions" value="14"/>
</dbReference>
<dbReference type="EMBL" id="GL996500">
    <property type="protein sequence ID" value="EGW33848.1"/>
    <property type="molecule type" value="Genomic_DNA"/>
</dbReference>
<dbReference type="PANTHER" id="PTHR31902:SF7">
    <property type="entry name" value="ALTERED INHERITANCE OF MITOCHONDRIA PROTEIN 32"/>
    <property type="match status" value="1"/>
</dbReference>
<dbReference type="Proteomes" id="UP000000709">
    <property type="component" value="Unassembled WGS sequence"/>
</dbReference>
<comment type="similarity">
    <text evidence="1">Belongs to the AIM32 family.</text>
</comment>
<dbReference type="Gene3D" id="3.40.30.10">
    <property type="entry name" value="Glutaredoxin"/>
    <property type="match status" value="1"/>
</dbReference>
<accession>G3AJ91</accession>
<dbReference type="PANTHER" id="PTHR31902">
    <property type="entry name" value="ACTIN PATCHES DISTAL PROTEIN 1"/>
    <property type="match status" value="1"/>
</dbReference>
<organism evidence="4">
    <name type="scientific">Spathaspora passalidarum (strain NRRL Y-27907 / 11-Y1)</name>
    <dbReference type="NCBI Taxonomy" id="619300"/>
    <lineage>
        <taxon>Eukaryota</taxon>
        <taxon>Fungi</taxon>
        <taxon>Dikarya</taxon>
        <taxon>Ascomycota</taxon>
        <taxon>Saccharomycotina</taxon>
        <taxon>Pichiomycetes</taxon>
        <taxon>Debaryomycetaceae</taxon>
        <taxon>Spathaspora</taxon>
    </lineage>
</organism>
<dbReference type="KEGG" id="spaa:SPAPADRAFT_147985"/>
<sequence length="280" mass="32156">MLSLIRKRLYSTSWKLVPRCPSPEYDTGCTHCQPTSFPNGLTVNFERELNNTKVVPFKHVLILSHGYTSFDNMPSGITRIHGGLAHYINQFEAEFRNKNHQVQVSNIILSNHKQVLEKFDICGKHEEQLVYVYPDSKIVKFQTKHVGDFVHKYLKQDESCEQAIETCTEYKMEKDLALICGHTLTDARCGILGPLLEDEFLKVLEREDLVDKVEVGLVSHIGGHAYAGNVIYFPKECDSSKDMIWYGRVFPKDVQGIVNQTIKNKHILQDLLRSDPKLYK</sequence>